<dbReference type="InterPro" id="IPR005234">
    <property type="entry name" value="ScpB_csome_segregation"/>
</dbReference>
<evidence type="ECO:0000256" key="1">
    <source>
        <dbReference type="ARBA" id="ARBA00022490"/>
    </source>
</evidence>
<name>A0A1G2CEX1_9BACT</name>
<comment type="caution">
    <text evidence="5">The sequence shown here is derived from an EMBL/GenBank/DDBJ whole genome shotgun (WGS) entry which is preliminary data.</text>
</comment>
<evidence type="ECO:0000256" key="4">
    <source>
        <dbReference type="ARBA" id="ARBA00023306"/>
    </source>
</evidence>
<dbReference type="EMBL" id="MHKZ01000032">
    <property type="protein sequence ID" value="OGY99948.1"/>
    <property type="molecule type" value="Genomic_DNA"/>
</dbReference>
<dbReference type="Pfam" id="PF04079">
    <property type="entry name" value="SMC_ScpB"/>
    <property type="match status" value="1"/>
</dbReference>
<dbReference type="PANTHER" id="PTHR34298:SF2">
    <property type="entry name" value="SEGREGATION AND CONDENSATION PROTEIN B"/>
    <property type="match status" value="1"/>
</dbReference>
<proteinExistence type="predicted"/>
<dbReference type="AlphaFoldDB" id="A0A1G2CEX1"/>
<reference evidence="5 6" key="1">
    <citation type="journal article" date="2016" name="Nat. Commun.">
        <title>Thousands of microbial genomes shed light on interconnected biogeochemical processes in an aquifer system.</title>
        <authorList>
            <person name="Anantharaman K."/>
            <person name="Brown C.T."/>
            <person name="Hug L.A."/>
            <person name="Sharon I."/>
            <person name="Castelle C.J."/>
            <person name="Probst A.J."/>
            <person name="Thomas B.C."/>
            <person name="Singh A."/>
            <person name="Wilkins M.J."/>
            <person name="Karaoz U."/>
            <person name="Brodie E.L."/>
            <person name="Williams K.H."/>
            <person name="Hubbard S.S."/>
            <person name="Banfield J.F."/>
        </authorList>
    </citation>
    <scope>NUCLEOTIDE SEQUENCE [LARGE SCALE GENOMIC DNA]</scope>
</reference>
<dbReference type="InterPro" id="IPR036388">
    <property type="entry name" value="WH-like_DNA-bd_sf"/>
</dbReference>
<accession>A0A1G2CEX1</accession>
<evidence type="ECO:0000313" key="6">
    <source>
        <dbReference type="Proteomes" id="UP000176287"/>
    </source>
</evidence>
<dbReference type="NCBIfam" id="TIGR00281">
    <property type="entry name" value="SMC-Scp complex subunit ScpB"/>
    <property type="match status" value="1"/>
</dbReference>
<dbReference type="InterPro" id="IPR036390">
    <property type="entry name" value="WH_DNA-bd_sf"/>
</dbReference>
<evidence type="ECO:0000256" key="3">
    <source>
        <dbReference type="ARBA" id="ARBA00022829"/>
    </source>
</evidence>
<keyword evidence="2" id="KW-0132">Cell division</keyword>
<sequence length="190" mass="21494">MENLEQKLAELEALLFIHGEPLTKKKAGKILELTKEDLDSLIAELESRLSAEGRGLMLVRDEEKIQFATKPQFAKLIEGFVKEELSEDLTPATLEVLSIIAYLGPVSRADIDYRRGVNSSFTVRNLMLRGLIERFSAPDRPSSFLYRPTFEFFRHLGVKGKEELPNFEKFRAALTISESTEPSGTKMENA</sequence>
<keyword evidence="1" id="KW-0963">Cytoplasm</keyword>
<dbReference type="GO" id="GO:0051301">
    <property type="term" value="P:cell division"/>
    <property type="evidence" value="ECO:0007669"/>
    <property type="project" value="UniProtKB-KW"/>
</dbReference>
<evidence type="ECO:0000256" key="2">
    <source>
        <dbReference type="ARBA" id="ARBA00022618"/>
    </source>
</evidence>
<keyword evidence="3" id="KW-0159">Chromosome partition</keyword>
<dbReference type="Proteomes" id="UP000176287">
    <property type="component" value="Unassembled WGS sequence"/>
</dbReference>
<keyword evidence="4" id="KW-0131">Cell cycle</keyword>
<dbReference type="GO" id="GO:0051304">
    <property type="term" value="P:chromosome separation"/>
    <property type="evidence" value="ECO:0007669"/>
    <property type="project" value="InterPro"/>
</dbReference>
<dbReference type="PANTHER" id="PTHR34298">
    <property type="entry name" value="SEGREGATION AND CONDENSATION PROTEIN B"/>
    <property type="match status" value="1"/>
</dbReference>
<protein>
    <submittedName>
        <fullName evidence="5">SMC-Scp complex subunit ScpB</fullName>
    </submittedName>
</protein>
<dbReference type="STRING" id="1798649.A3B13_02055"/>
<dbReference type="PIRSF" id="PIRSF019345">
    <property type="entry name" value="ScpB"/>
    <property type="match status" value="1"/>
</dbReference>
<dbReference type="SUPFAM" id="SSF46785">
    <property type="entry name" value="Winged helix' DNA-binding domain"/>
    <property type="match status" value="2"/>
</dbReference>
<gene>
    <name evidence="5" type="ORF">A3B13_02055</name>
</gene>
<evidence type="ECO:0000313" key="5">
    <source>
        <dbReference type="EMBL" id="OGY99948.1"/>
    </source>
</evidence>
<dbReference type="Gene3D" id="1.10.10.10">
    <property type="entry name" value="Winged helix-like DNA-binding domain superfamily/Winged helix DNA-binding domain"/>
    <property type="match status" value="2"/>
</dbReference>
<organism evidence="5 6">
    <name type="scientific">Candidatus Liptonbacteria bacterium RIFCSPLOWO2_01_FULL_45_15</name>
    <dbReference type="NCBI Taxonomy" id="1798649"/>
    <lineage>
        <taxon>Bacteria</taxon>
        <taxon>Candidatus Liptoniibacteriota</taxon>
    </lineage>
</organism>